<sequence length="192" mass="22287">MEKPTNVETEEPEVEEATSYDNRENNYYYIVEKGWDLERSEKFEEAANAYIKAAELAHSSLWDYSNVVPRYEEAAQCFLQIKDIRAITCSLDAVNVYVENGDIERGIEFSMKWGYKCLQELGSSAKPDVLYQKADQLRYKNVLNHSCVITQFDESKYGRNLNKVLDELMKLYAQTALVRMNNCHNITMIYAS</sequence>
<evidence type="ECO:0000313" key="1">
    <source>
        <dbReference type="EMBL" id="KII73563.1"/>
    </source>
</evidence>
<name>A0A0C2JVV2_THEKT</name>
<evidence type="ECO:0008006" key="3">
    <source>
        <dbReference type="Google" id="ProtNLM"/>
    </source>
</evidence>
<gene>
    <name evidence="1" type="ORF">RF11_14537</name>
</gene>
<keyword evidence="2" id="KW-1185">Reference proteome</keyword>
<protein>
    <recommendedName>
        <fullName evidence="3">Gamma-soluble NSF attachment protein</fullName>
    </recommendedName>
</protein>
<dbReference type="SUPFAM" id="SSF48452">
    <property type="entry name" value="TPR-like"/>
    <property type="match status" value="1"/>
</dbReference>
<dbReference type="Gene3D" id="1.25.40.10">
    <property type="entry name" value="Tetratricopeptide repeat domain"/>
    <property type="match status" value="1"/>
</dbReference>
<dbReference type="Pfam" id="PF14938">
    <property type="entry name" value="SNAP"/>
    <property type="match status" value="1"/>
</dbReference>
<reference evidence="1 2" key="1">
    <citation type="journal article" date="2014" name="Genome Biol. Evol.">
        <title>The genome of the myxosporean Thelohanellus kitauei shows adaptations to nutrient acquisition within its fish host.</title>
        <authorList>
            <person name="Yang Y."/>
            <person name="Xiong J."/>
            <person name="Zhou Z."/>
            <person name="Huo F."/>
            <person name="Miao W."/>
            <person name="Ran C."/>
            <person name="Liu Y."/>
            <person name="Zhang J."/>
            <person name="Feng J."/>
            <person name="Wang M."/>
            <person name="Wang M."/>
            <person name="Wang L."/>
            <person name="Yao B."/>
        </authorList>
    </citation>
    <scope>NUCLEOTIDE SEQUENCE [LARGE SCALE GENOMIC DNA]</scope>
    <source>
        <strain evidence="1">Wuqing</strain>
    </source>
</reference>
<proteinExistence type="predicted"/>
<dbReference type="Proteomes" id="UP000031668">
    <property type="component" value="Unassembled WGS sequence"/>
</dbReference>
<dbReference type="InterPro" id="IPR011990">
    <property type="entry name" value="TPR-like_helical_dom_sf"/>
</dbReference>
<dbReference type="AlphaFoldDB" id="A0A0C2JVV2"/>
<dbReference type="OrthoDB" id="9984275at2759"/>
<dbReference type="EMBL" id="JWZT01000772">
    <property type="protein sequence ID" value="KII73563.1"/>
    <property type="molecule type" value="Genomic_DNA"/>
</dbReference>
<evidence type="ECO:0000313" key="2">
    <source>
        <dbReference type="Proteomes" id="UP000031668"/>
    </source>
</evidence>
<organism evidence="1 2">
    <name type="scientific">Thelohanellus kitauei</name>
    <name type="common">Myxosporean</name>
    <dbReference type="NCBI Taxonomy" id="669202"/>
    <lineage>
        <taxon>Eukaryota</taxon>
        <taxon>Metazoa</taxon>
        <taxon>Cnidaria</taxon>
        <taxon>Myxozoa</taxon>
        <taxon>Myxosporea</taxon>
        <taxon>Bivalvulida</taxon>
        <taxon>Platysporina</taxon>
        <taxon>Myxobolidae</taxon>
        <taxon>Thelohanellus</taxon>
    </lineage>
</organism>
<comment type="caution">
    <text evidence="1">The sequence shown here is derived from an EMBL/GenBank/DDBJ whole genome shotgun (WGS) entry which is preliminary data.</text>
</comment>
<accession>A0A0C2JVV2</accession>